<dbReference type="EMBL" id="JAPFFJ010000016">
    <property type="protein sequence ID" value="KAJ6408178.1"/>
    <property type="molecule type" value="Genomic_DNA"/>
</dbReference>
<dbReference type="AlphaFoldDB" id="A0AAD6NX16"/>
<keyword evidence="5" id="KW-0732">Signal</keyword>
<keyword evidence="6" id="KW-0677">Repeat</keyword>
<keyword evidence="2" id="KW-0597">Phosphoprotein</keyword>
<dbReference type="SUPFAM" id="SSF56112">
    <property type="entry name" value="Protein kinase-like (PK-like)"/>
    <property type="match status" value="1"/>
</dbReference>
<keyword evidence="11" id="KW-1185">Reference proteome</keyword>
<proteinExistence type="predicted"/>
<dbReference type="GO" id="GO:0016020">
    <property type="term" value="C:membrane"/>
    <property type="evidence" value="ECO:0007669"/>
    <property type="project" value="UniProtKB-SubCell"/>
</dbReference>
<dbReference type="InterPro" id="IPR013210">
    <property type="entry name" value="LRR_N_plant-typ"/>
</dbReference>
<evidence type="ECO:0000256" key="5">
    <source>
        <dbReference type="ARBA" id="ARBA00022729"/>
    </source>
</evidence>
<dbReference type="PANTHER" id="PTHR48007">
    <property type="entry name" value="LEUCINE-RICH REPEAT RECEPTOR-LIKE PROTEIN KINASE PXC1"/>
    <property type="match status" value="1"/>
</dbReference>
<dbReference type="Gene3D" id="3.80.10.10">
    <property type="entry name" value="Ribonuclease Inhibitor"/>
    <property type="match status" value="2"/>
</dbReference>
<sequence>MKMSPIPFKVTAFLVTITFTNLRLLSFSLNTDGLALLALKAAIRTDPTDTLASWTETDPTPCHWHGITCINHRVTSLSLPDKNLTGYIPSELGLLDSLTRLTLSRNNFSKVIPLHLFNASALRFLDLSHNSLSGPIPAKIESLQALTHLDLSSNCLNGSLPASLIKLRSLSGTLNLSYNSFSGEIPGSYGFFPVMVSLDLRHNNLSGKVPLVGSLVSQGPTAFAGNPSLCGFPLQTPCPEAVNITISDNPENPKDPNPVFIPGSVESVKIKTESIAVPLISGVSVVIGVVSVSAWLYRKKWGANEGKVGKEKIDKSDNNEVTFKEEGQGGKFMVIDEGFNLELEDLLRASAYVVGKSRSGIVYKVAVGVPGTVVPTVVAVRRLGEGDATWKLKEFESEVEAMGRVHHPNIVRLRAYYFAHDEKLLISDFIGNGSLYSALHGLHADFSLPSEFRSFVECVDVTFQVFEQVSKHRNIFRFQLATSMSLHMVLKIFAGPSSTLPVLSWVARLKIAQGIARGLMHIHEHSPRKHVHGNLKSTKILLDDELHPYISSFGLTRFVSSGSRFSTSVSKKQYLNQALSSAVGLKISASSNIYLAPEARVSGSKLTQKCDVFAFGIVLMELLTGRLPESRPENDGNGLDSLVRNVFREERPLSEIIDPALLGEVHAKKQVVAVFHIALNCTELDPELRPRMRTVSENLDGIKLH</sequence>
<evidence type="ECO:0000259" key="9">
    <source>
        <dbReference type="PROSITE" id="PS50011"/>
    </source>
</evidence>
<organism evidence="10 11">
    <name type="scientific">Salix udensis</name>
    <dbReference type="NCBI Taxonomy" id="889485"/>
    <lineage>
        <taxon>Eukaryota</taxon>
        <taxon>Viridiplantae</taxon>
        <taxon>Streptophyta</taxon>
        <taxon>Embryophyta</taxon>
        <taxon>Tracheophyta</taxon>
        <taxon>Spermatophyta</taxon>
        <taxon>Magnoliopsida</taxon>
        <taxon>eudicotyledons</taxon>
        <taxon>Gunneridae</taxon>
        <taxon>Pentapetalae</taxon>
        <taxon>rosids</taxon>
        <taxon>fabids</taxon>
        <taxon>Malpighiales</taxon>
        <taxon>Salicaceae</taxon>
        <taxon>Saliceae</taxon>
        <taxon>Salix</taxon>
    </lineage>
</organism>
<dbReference type="Proteomes" id="UP001162972">
    <property type="component" value="Chromosome 6"/>
</dbReference>
<dbReference type="PROSITE" id="PS50011">
    <property type="entry name" value="PROTEIN_KINASE_DOM"/>
    <property type="match status" value="1"/>
</dbReference>
<keyword evidence="3" id="KW-0433">Leucine-rich repeat</keyword>
<dbReference type="PANTHER" id="PTHR48007:SF8">
    <property type="entry name" value="RECEPTOR PROTEIN KINASE-LIKE PROTEIN ZAR1"/>
    <property type="match status" value="1"/>
</dbReference>
<evidence type="ECO:0000256" key="7">
    <source>
        <dbReference type="ARBA" id="ARBA00022989"/>
    </source>
</evidence>
<protein>
    <recommendedName>
        <fullName evidence="9">Protein kinase domain-containing protein</fullName>
    </recommendedName>
</protein>
<evidence type="ECO:0000256" key="8">
    <source>
        <dbReference type="ARBA" id="ARBA00023136"/>
    </source>
</evidence>
<keyword evidence="8" id="KW-0472">Membrane</keyword>
<dbReference type="Pfam" id="PF08263">
    <property type="entry name" value="LRRNT_2"/>
    <property type="match status" value="1"/>
</dbReference>
<dbReference type="InterPro" id="IPR032675">
    <property type="entry name" value="LRR_dom_sf"/>
</dbReference>
<dbReference type="Pfam" id="PF00560">
    <property type="entry name" value="LRR_1"/>
    <property type="match status" value="3"/>
</dbReference>
<evidence type="ECO:0000256" key="3">
    <source>
        <dbReference type="ARBA" id="ARBA00022614"/>
    </source>
</evidence>
<feature type="domain" description="Protein kinase" evidence="9">
    <location>
        <begin position="348"/>
        <end position="705"/>
    </location>
</feature>
<evidence type="ECO:0000313" key="10">
    <source>
        <dbReference type="EMBL" id="KAJ6408178.1"/>
    </source>
</evidence>
<evidence type="ECO:0000256" key="2">
    <source>
        <dbReference type="ARBA" id="ARBA00022553"/>
    </source>
</evidence>
<evidence type="ECO:0000256" key="6">
    <source>
        <dbReference type="ARBA" id="ARBA00022737"/>
    </source>
</evidence>
<dbReference type="InterPro" id="IPR000719">
    <property type="entry name" value="Prot_kinase_dom"/>
</dbReference>
<dbReference type="InterPro" id="IPR001611">
    <property type="entry name" value="Leu-rich_rpt"/>
</dbReference>
<dbReference type="InterPro" id="IPR046959">
    <property type="entry name" value="PRK1-6/SRF4-like"/>
</dbReference>
<dbReference type="FunFam" id="3.80.10.10:FF:000129">
    <property type="entry name" value="Leucine-rich repeat receptor-like kinase"/>
    <property type="match status" value="1"/>
</dbReference>
<dbReference type="Gene3D" id="3.30.200.20">
    <property type="entry name" value="Phosphorylase Kinase, domain 1"/>
    <property type="match status" value="1"/>
</dbReference>
<name>A0AAD6NX16_9ROSI</name>
<dbReference type="Pfam" id="PF07714">
    <property type="entry name" value="PK_Tyr_Ser-Thr"/>
    <property type="match status" value="1"/>
</dbReference>
<keyword evidence="4" id="KW-0812">Transmembrane</keyword>
<accession>A0AAD6NX16</accession>
<dbReference type="InterPro" id="IPR001245">
    <property type="entry name" value="Ser-Thr/Tyr_kinase_cat_dom"/>
</dbReference>
<gene>
    <name evidence="10" type="ORF">OIU84_011481</name>
</gene>
<dbReference type="GO" id="GO:0005524">
    <property type="term" value="F:ATP binding"/>
    <property type="evidence" value="ECO:0007669"/>
    <property type="project" value="InterPro"/>
</dbReference>
<dbReference type="Gene3D" id="1.10.510.10">
    <property type="entry name" value="Transferase(Phosphotransferase) domain 1"/>
    <property type="match status" value="1"/>
</dbReference>
<evidence type="ECO:0000313" key="11">
    <source>
        <dbReference type="Proteomes" id="UP001162972"/>
    </source>
</evidence>
<reference evidence="10 11" key="1">
    <citation type="journal article" date="2023" name="Int. J. Mol. Sci.">
        <title>De Novo Assembly and Annotation of 11 Diverse Shrub Willow (Salix) Genomes Reveals Novel Gene Organization in Sex-Linked Regions.</title>
        <authorList>
            <person name="Hyden B."/>
            <person name="Feng K."/>
            <person name="Yates T.B."/>
            <person name="Jawdy S."/>
            <person name="Cereghino C."/>
            <person name="Smart L.B."/>
            <person name="Muchero W."/>
        </authorList>
    </citation>
    <scope>NUCLEOTIDE SEQUENCE [LARGE SCALE GENOMIC DNA]</scope>
    <source>
        <tissue evidence="10">Shoot tip</tissue>
    </source>
</reference>
<comment type="subcellular location">
    <subcellularLocation>
        <location evidence="1">Membrane</location>
        <topology evidence="1">Single-pass membrane protein</topology>
    </subcellularLocation>
</comment>
<dbReference type="GO" id="GO:0004672">
    <property type="term" value="F:protein kinase activity"/>
    <property type="evidence" value="ECO:0007669"/>
    <property type="project" value="InterPro"/>
</dbReference>
<evidence type="ECO:0000256" key="1">
    <source>
        <dbReference type="ARBA" id="ARBA00004167"/>
    </source>
</evidence>
<keyword evidence="7" id="KW-1133">Transmembrane helix</keyword>
<comment type="caution">
    <text evidence="10">The sequence shown here is derived from an EMBL/GenBank/DDBJ whole genome shotgun (WGS) entry which is preliminary data.</text>
</comment>
<evidence type="ECO:0000256" key="4">
    <source>
        <dbReference type="ARBA" id="ARBA00022692"/>
    </source>
</evidence>
<dbReference type="FunFam" id="3.80.10.10:FF:000722">
    <property type="entry name" value="Leucine-rich repeat receptor-like protein kinase"/>
    <property type="match status" value="1"/>
</dbReference>
<dbReference type="SUPFAM" id="SSF52058">
    <property type="entry name" value="L domain-like"/>
    <property type="match status" value="1"/>
</dbReference>
<dbReference type="InterPro" id="IPR011009">
    <property type="entry name" value="Kinase-like_dom_sf"/>
</dbReference>